<reference evidence="2 3" key="1">
    <citation type="journal article" date="2011" name="Front. Microbiol.">
        <title>Two Strains of Crocosphaera watsonii with Highly Conserved Genomes are Distinguished by Strain-Specific Features.</title>
        <authorList>
            <person name="Bench S.R."/>
            <person name="Ilikchyan I.N."/>
            <person name="Tripp H.J."/>
            <person name="Zehr J.P."/>
        </authorList>
    </citation>
    <scope>NUCLEOTIDE SEQUENCE [LARGE SCALE GENOMIC DNA]</scope>
    <source>
        <strain evidence="2 3">WH 0003</strain>
    </source>
</reference>
<sequence length="57" mass="6414">MGLLIDGVWHDKWYDTSKTEGRFVRQASQFRNWVTADGSPGPTGNGGFKAEGDRYHL</sequence>
<dbReference type="AlphaFoldDB" id="G5J7E7"/>
<gene>
    <name evidence="2" type="ORF">CWATWH0003_3387t1</name>
</gene>
<dbReference type="EC" id="2.5.1.18" evidence="2"/>
<evidence type="ECO:0000256" key="1">
    <source>
        <dbReference type="SAM" id="MobiDB-lite"/>
    </source>
</evidence>
<feature type="non-terminal residue" evidence="2">
    <location>
        <position position="57"/>
    </location>
</feature>
<evidence type="ECO:0000313" key="2">
    <source>
        <dbReference type="EMBL" id="EHJ11903.1"/>
    </source>
</evidence>
<feature type="region of interest" description="Disordered" evidence="1">
    <location>
        <begin position="34"/>
        <end position="57"/>
    </location>
</feature>
<organism evidence="2 3">
    <name type="scientific">Crocosphaera watsonii WH 0003</name>
    <dbReference type="NCBI Taxonomy" id="423471"/>
    <lineage>
        <taxon>Bacteria</taxon>
        <taxon>Bacillati</taxon>
        <taxon>Cyanobacteriota</taxon>
        <taxon>Cyanophyceae</taxon>
        <taxon>Oscillatoriophycideae</taxon>
        <taxon>Chroococcales</taxon>
        <taxon>Aphanothecaceae</taxon>
        <taxon>Crocosphaera</taxon>
    </lineage>
</organism>
<keyword evidence="2" id="KW-0808">Transferase</keyword>
<dbReference type="Proteomes" id="UP000003477">
    <property type="component" value="Unassembled WGS sequence"/>
</dbReference>
<dbReference type="Gene3D" id="3.40.30.10">
    <property type="entry name" value="Glutaredoxin"/>
    <property type="match status" value="1"/>
</dbReference>
<dbReference type="GO" id="GO:0004364">
    <property type="term" value="F:glutathione transferase activity"/>
    <property type="evidence" value="ECO:0007669"/>
    <property type="project" value="UniProtKB-EC"/>
</dbReference>
<comment type="caution">
    <text evidence="2">The sequence shown here is derived from an EMBL/GenBank/DDBJ whole genome shotgun (WGS) entry which is preliminary data.</text>
</comment>
<dbReference type="EMBL" id="AESD01000499">
    <property type="protein sequence ID" value="EHJ11903.1"/>
    <property type="molecule type" value="Genomic_DNA"/>
</dbReference>
<name>G5J7E7_CROWT</name>
<protein>
    <submittedName>
        <fullName evidence="2">Glutathione S-transferase, omega</fullName>
        <ecNumber evidence="2">2.5.1.18</ecNumber>
    </submittedName>
</protein>
<evidence type="ECO:0000313" key="3">
    <source>
        <dbReference type="Proteomes" id="UP000003477"/>
    </source>
</evidence>
<accession>G5J7E7</accession>
<proteinExistence type="predicted"/>